<feature type="transmembrane region" description="Helical" evidence="7">
    <location>
        <begin position="402"/>
        <end position="424"/>
    </location>
</feature>
<keyword evidence="10" id="KW-1185">Reference proteome</keyword>
<feature type="transmembrane region" description="Helical" evidence="7">
    <location>
        <begin position="517"/>
        <end position="535"/>
    </location>
</feature>
<gene>
    <name evidence="9" type="ORF">DHf2319_03650</name>
</gene>
<feature type="transmembrane region" description="Helical" evidence="7">
    <location>
        <begin position="137"/>
        <end position="157"/>
    </location>
</feature>
<protein>
    <submittedName>
        <fullName evidence="9">Iron ABC transporter permease</fullName>
    </submittedName>
</protein>
<evidence type="ECO:0000313" key="10">
    <source>
        <dbReference type="Proteomes" id="UP000831607"/>
    </source>
</evidence>
<feature type="transmembrane region" description="Helical" evidence="7">
    <location>
        <begin position="463"/>
        <end position="481"/>
    </location>
</feature>
<keyword evidence="2 7" id="KW-0813">Transport</keyword>
<comment type="subcellular location">
    <subcellularLocation>
        <location evidence="1 7">Cell membrane</location>
        <topology evidence="1 7">Multi-pass membrane protein</topology>
    </subcellularLocation>
</comment>
<comment type="similarity">
    <text evidence="7">Belongs to the binding-protein-dependent transport system permease family.</text>
</comment>
<feature type="domain" description="ABC transmembrane type-1" evidence="8">
    <location>
        <begin position="52"/>
        <end position="256"/>
    </location>
</feature>
<dbReference type="Pfam" id="PF00528">
    <property type="entry name" value="BPD_transp_1"/>
    <property type="match status" value="1"/>
</dbReference>
<feature type="transmembrane region" description="Helical" evidence="7">
    <location>
        <begin position="90"/>
        <end position="108"/>
    </location>
</feature>
<feature type="transmembrane region" description="Helical" evidence="7">
    <location>
        <begin position="238"/>
        <end position="257"/>
    </location>
</feature>
<dbReference type="PROSITE" id="PS50928">
    <property type="entry name" value="ABC_TM1"/>
    <property type="match status" value="2"/>
</dbReference>
<keyword evidence="6 7" id="KW-0472">Membrane</keyword>
<evidence type="ECO:0000313" key="9">
    <source>
        <dbReference type="EMBL" id="UOD51013.1"/>
    </source>
</evidence>
<dbReference type="PANTHER" id="PTHR30183:SF2">
    <property type="entry name" value="IRON UTILIZATION PROTEIN"/>
    <property type="match status" value="1"/>
</dbReference>
<keyword evidence="3" id="KW-1003">Cell membrane</keyword>
<evidence type="ECO:0000256" key="7">
    <source>
        <dbReference type="RuleBase" id="RU363032"/>
    </source>
</evidence>
<dbReference type="PANTHER" id="PTHR30183">
    <property type="entry name" value="MOLYBDENUM TRANSPORT SYSTEM PERMEASE PROTEIN MODB"/>
    <property type="match status" value="1"/>
</dbReference>
<dbReference type="Gene3D" id="1.10.3720.10">
    <property type="entry name" value="MetI-like"/>
    <property type="match status" value="2"/>
</dbReference>
<organism evidence="9 10">
    <name type="scientific">Orrella daihaiensis</name>
    <dbReference type="NCBI Taxonomy" id="2782176"/>
    <lineage>
        <taxon>Bacteria</taxon>
        <taxon>Pseudomonadati</taxon>
        <taxon>Pseudomonadota</taxon>
        <taxon>Betaproteobacteria</taxon>
        <taxon>Burkholderiales</taxon>
        <taxon>Alcaligenaceae</taxon>
        <taxon>Orrella</taxon>
    </lineage>
</organism>
<dbReference type="CDD" id="cd06261">
    <property type="entry name" value="TM_PBP2"/>
    <property type="match status" value="2"/>
</dbReference>
<proteinExistence type="inferred from homology"/>
<dbReference type="RefSeq" id="WP_243479441.1">
    <property type="nucleotide sequence ID" value="NZ_CP063982.1"/>
</dbReference>
<feature type="transmembrane region" description="Helical" evidence="7">
    <location>
        <begin position="368"/>
        <end position="390"/>
    </location>
</feature>
<dbReference type="SUPFAM" id="SSF161098">
    <property type="entry name" value="MetI-like"/>
    <property type="match status" value="2"/>
</dbReference>
<feature type="transmembrane region" description="Helical" evidence="7">
    <location>
        <begin position="334"/>
        <end position="356"/>
    </location>
</feature>
<name>A0ABY4AL45_9BURK</name>
<dbReference type="InterPro" id="IPR035906">
    <property type="entry name" value="MetI-like_sf"/>
</dbReference>
<keyword evidence="4 7" id="KW-0812">Transmembrane</keyword>
<evidence type="ECO:0000256" key="3">
    <source>
        <dbReference type="ARBA" id="ARBA00022475"/>
    </source>
</evidence>
<feature type="domain" description="ABC transmembrane type-1" evidence="8">
    <location>
        <begin position="329"/>
        <end position="535"/>
    </location>
</feature>
<feature type="transmembrane region" description="Helical" evidence="7">
    <location>
        <begin position="196"/>
        <end position="218"/>
    </location>
</feature>
<feature type="transmembrane region" description="Helical" evidence="7">
    <location>
        <begin position="55"/>
        <end position="78"/>
    </location>
</feature>
<feature type="transmembrane region" description="Helical" evidence="7">
    <location>
        <begin position="288"/>
        <end position="314"/>
    </location>
</feature>
<evidence type="ECO:0000259" key="8">
    <source>
        <dbReference type="PROSITE" id="PS50928"/>
    </source>
</evidence>
<sequence length="552" mass="59902">MKLRYRPSAAAWLAILIGLTLSLPLISIVLSVFQQGQGNWPHLVETVLPRYVVNSLYLTAAVGLGVGLIGVGCAWLVVMCQFPGRRLFEWALILPLAMPAYVVAYAYTDVLQSSGPVQVWWREMTGLRFGEYWFPQIRSLGGAITVFIFVLYPYVYLLARTAFLEQSVATLEASRMLGKTPLGAFQKIALPLARPAIVVGVSLALMETLADFGTVFHFGVQTFTTGIYRTWASLGDKVAAAQLSSALLAFVAILLVLERSSRARAKYYESRIRFTSPKSFELKGVRAFGAFMACAIPLAGGFVLPVLMLLYMHVSAGHDLTNPRYLSMIANSTILAGVAALVAVLVSLFLAFVARIERSPATLAVNKIASMGYAIPGTMIAIGILYPVAFADNFLNQISHGLFGQSIGLVLTGSFAALILAYMVRFMAVSLNTVSASLGKITPNMEAAARTLGKGRLATVRQIHAPLISGGLLTAALIVFVDVMKELPATLILRPFNFDTLAIQAYNLAKDERLTQAATPSLVIVAVGLLPLMILSRQIMRSRRIVKPERHL</sequence>
<dbReference type="EMBL" id="CP063982">
    <property type="protein sequence ID" value="UOD51013.1"/>
    <property type="molecule type" value="Genomic_DNA"/>
</dbReference>
<dbReference type="Proteomes" id="UP000831607">
    <property type="component" value="Chromosome"/>
</dbReference>
<evidence type="ECO:0000256" key="5">
    <source>
        <dbReference type="ARBA" id="ARBA00022989"/>
    </source>
</evidence>
<evidence type="ECO:0000256" key="2">
    <source>
        <dbReference type="ARBA" id="ARBA00022448"/>
    </source>
</evidence>
<evidence type="ECO:0000256" key="4">
    <source>
        <dbReference type="ARBA" id="ARBA00022692"/>
    </source>
</evidence>
<accession>A0ABY4AL45</accession>
<dbReference type="InterPro" id="IPR000515">
    <property type="entry name" value="MetI-like"/>
</dbReference>
<keyword evidence="5 7" id="KW-1133">Transmembrane helix</keyword>
<reference evidence="9 10" key="1">
    <citation type="submission" date="2020-11" db="EMBL/GenBank/DDBJ databases">
        <title>Algicoccus daihaiensis sp.nov., isolated from Daihai Lake in Inner Mongolia.</title>
        <authorList>
            <person name="Kai J."/>
        </authorList>
    </citation>
    <scope>NUCLEOTIDE SEQUENCE [LARGE SCALE GENOMIC DNA]</scope>
    <source>
        <strain evidence="10">f23</strain>
    </source>
</reference>
<evidence type="ECO:0000256" key="1">
    <source>
        <dbReference type="ARBA" id="ARBA00004651"/>
    </source>
</evidence>
<evidence type="ECO:0000256" key="6">
    <source>
        <dbReference type="ARBA" id="ARBA00023136"/>
    </source>
</evidence>